<evidence type="ECO:0000313" key="2">
    <source>
        <dbReference type="EMBL" id="KOM27172.1"/>
    </source>
</evidence>
<name>A0A0L9T9D3_PHAAN</name>
<organism evidence="2 3">
    <name type="scientific">Phaseolus angularis</name>
    <name type="common">Azuki bean</name>
    <name type="synonym">Vigna angularis</name>
    <dbReference type="NCBI Taxonomy" id="3914"/>
    <lineage>
        <taxon>Eukaryota</taxon>
        <taxon>Viridiplantae</taxon>
        <taxon>Streptophyta</taxon>
        <taxon>Embryophyta</taxon>
        <taxon>Tracheophyta</taxon>
        <taxon>Spermatophyta</taxon>
        <taxon>Magnoliopsida</taxon>
        <taxon>eudicotyledons</taxon>
        <taxon>Gunneridae</taxon>
        <taxon>Pentapetalae</taxon>
        <taxon>rosids</taxon>
        <taxon>fabids</taxon>
        <taxon>Fabales</taxon>
        <taxon>Fabaceae</taxon>
        <taxon>Papilionoideae</taxon>
        <taxon>50 kb inversion clade</taxon>
        <taxon>NPAAA clade</taxon>
        <taxon>indigoferoid/millettioid clade</taxon>
        <taxon>Phaseoleae</taxon>
        <taxon>Vigna</taxon>
    </lineage>
</organism>
<dbReference type="Gramene" id="KOM27172">
    <property type="protein sequence ID" value="KOM27172"/>
    <property type="gene ID" value="LR48_Vigan404s002300"/>
</dbReference>
<dbReference type="Proteomes" id="UP000053144">
    <property type="component" value="Unassembled WGS sequence"/>
</dbReference>
<feature type="compositionally biased region" description="Acidic residues" evidence="1">
    <location>
        <begin position="179"/>
        <end position="197"/>
    </location>
</feature>
<dbReference type="EMBL" id="KQ258370">
    <property type="protein sequence ID" value="KOM27172.1"/>
    <property type="molecule type" value="Genomic_DNA"/>
</dbReference>
<feature type="compositionally biased region" description="Basic residues" evidence="1">
    <location>
        <begin position="215"/>
        <end position="225"/>
    </location>
</feature>
<evidence type="ECO:0000313" key="3">
    <source>
        <dbReference type="Proteomes" id="UP000053144"/>
    </source>
</evidence>
<dbReference type="AlphaFoldDB" id="A0A0L9T9D3"/>
<proteinExistence type="predicted"/>
<accession>A0A0L9T9D3</accession>
<reference evidence="3" key="1">
    <citation type="journal article" date="2015" name="Proc. Natl. Acad. Sci. U.S.A.">
        <title>Genome sequencing of adzuki bean (Vigna angularis) provides insight into high starch and low fat accumulation and domestication.</title>
        <authorList>
            <person name="Yang K."/>
            <person name="Tian Z."/>
            <person name="Chen C."/>
            <person name="Luo L."/>
            <person name="Zhao B."/>
            <person name="Wang Z."/>
            <person name="Yu L."/>
            <person name="Li Y."/>
            <person name="Sun Y."/>
            <person name="Li W."/>
            <person name="Chen Y."/>
            <person name="Li Y."/>
            <person name="Zhang Y."/>
            <person name="Ai D."/>
            <person name="Zhao J."/>
            <person name="Shang C."/>
            <person name="Ma Y."/>
            <person name="Wu B."/>
            <person name="Wang M."/>
            <person name="Gao L."/>
            <person name="Sun D."/>
            <person name="Zhang P."/>
            <person name="Guo F."/>
            <person name="Wang W."/>
            <person name="Li Y."/>
            <person name="Wang J."/>
            <person name="Varshney R.K."/>
            <person name="Wang J."/>
            <person name="Ling H.Q."/>
            <person name="Wan P."/>
        </authorList>
    </citation>
    <scope>NUCLEOTIDE SEQUENCE</scope>
    <source>
        <strain evidence="3">cv. Jingnong 6</strain>
    </source>
</reference>
<gene>
    <name evidence="2" type="ORF">LR48_Vigan404s002300</name>
</gene>
<feature type="region of interest" description="Disordered" evidence="1">
    <location>
        <begin position="176"/>
        <end position="225"/>
    </location>
</feature>
<protein>
    <submittedName>
        <fullName evidence="2">Uncharacterized protein</fullName>
    </submittedName>
</protein>
<sequence>MEGGMKKDDRLCAFVISWILMPRGSNHAQATIEDLCLLKALKENIQVDWAAVVSENMLKVTRLESASLPYCMFISKFLIYFGVECVNESRESYGRSNMSDKSALHHMGLQHGPDGWLFKNEYVGEEEEAASSSLTPYRPRSEFEKKVVRQMHSLTILCQNICQDINDIKENLQMNESGNVEETEESEKENDVEESEEGEKSKAKESDDDMLICNMKKKKNTKRMK</sequence>
<evidence type="ECO:0000256" key="1">
    <source>
        <dbReference type="SAM" id="MobiDB-lite"/>
    </source>
</evidence>